<comment type="caution">
    <text evidence="3">The sequence shown here is derived from an EMBL/GenBank/DDBJ whole genome shotgun (WGS) entry which is preliminary data.</text>
</comment>
<organism evidence="3 4">
    <name type="scientific">Blastocystis sp. subtype 1 (strain ATCC 50177 / NandII)</name>
    <dbReference type="NCBI Taxonomy" id="478820"/>
    <lineage>
        <taxon>Eukaryota</taxon>
        <taxon>Sar</taxon>
        <taxon>Stramenopiles</taxon>
        <taxon>Bigyra</taxon>
        <taxon>Opalozoa</taxon>
        <taxon>Opalinata</taxon>
        <taxon>Blastocystidae</taxon>
        <taxon>Blastocystis</taxon>
    </lineage>
</organism>
<keyword evidence="1" id="KW-0547">Nucleotide-binding</keyword>
<evidence type="ECO:0000313" key="3">
    <source>
        <dbReference type="EMBL" id="OAO14987.1"/>
    </source>
</evidence>
<name>A0A196SFR2_BLAHN</name>
<accession>A0A196SFR2</accession>
<dbReference type="STRING" id="478820.A0A196SFR2"/>
<sequence length="438" mass="48740">MKPLFGKRYRDTSKRDPCAQLISNLTYNIDNDYCYSITVNGGTIKKELVDVTTDVFQYIVDRVMEHCTKYVFLPSEVYVSVGTPADFSLQMQEIVCTAIQQVKLGNNDNADNHIWRQNICIFSEPVAAAYCYHGFEDKSMSEFIIFDFGAGTLDLSLVRMTNNDGCTYTVVKKEGDNNLGGNIVDVIVYRMVMEEVEREARVSVELSDSSREVLLKRCRRAKEELNLSCVDSVKVDLRGKVVAQTPEMAQTPERPLRSEYVSLIPVGGSSKLRGLFDGYDRRICVRNWVDSTKAVSVGVACIGAINFNKVGNKSISYGGTSANPVKKELDPGNVHDVLFRPIRLSFDYGELIIAEGTPYGEFAVVSIPTAYFDGSDFCVEVTQEKENGIDNLGRYICESPSDVLGATATLKAWVNKRSELEIELHSSAGVVTLEKETL</sequence>
<dbReference type="InterPro" id="IPR043129">
    <property type="entry name" value="ATPase_NBD"/>
</dbReference>
<dbReference type="PANTHER" id="PTHR19375">
    <property type="entry name" value="HEAT SHOCK PROTEIN 70KDA"/>
    <property type="match status" value="1"/>
</dbReference>
<reference evidence="3 4" key="1">
    <citation type="submission" date="2016-05" db="EMBL/GenBank/DDBJ databases">
        <title>Nuclear genome of Blastocystis sp. subtype 1 NandII.</title>
        <authorList>
            <person name="Gentekaki E."/>
            <person name="Curtis B."/>
            <person name="Stairs C."/>
            <person name="Eme L."/>
            <person name="Herman E."/>
            <person name="Klimes V."/>
            <person name="Arias M.C."/>
            <person name="Elias M."/>
            <person name="Hilliou F."/>
            <person name="Klute M."/>
            <person name="Malik S.-B."/>
            <person name="Pightling A."/>
            <person name="Rachubinski R."/>
            <person name="Salas D."/>
            <person name="Schlacht A."/>
            <person name="Suga H."/>
            <person name="Archibald J."/>
            <person name="Ball S.G."/>
            <person name="Clark G."/>
            <person name="Dacks J."/>
            <person name="Van Der Giezen M."/>
            <person name="Tsaousis A."/>
            <person name="Roger A."/>
        </authorList>
    </citation>
    <scope>NUCLEOTIDE SEQUENCE [LARGE SCALE GENOMIC DNA]</scope>
    <source>
        <strain evidence="4">ATCC 50177 / NandII</strain>
    </source>
</reference>
<protein>
    <submittedName>
        <fullName evidence="3">DnaK protein</fullName>
    </submittedName>
</protein>
<dbReference type="Gene3D" id="3.90.640.10">
    <property type="entry name" value="Actin, Chain A, domain 4"/>
    <property type="match status" value="1"/>
</dbReference>
<evidence type="ECO:0000256" key="1">
    <source>
        <dbReference type="ARBA" id="ARBA00022741"/>
    </source>
</evidence>
<proteinExistence type="predicted"/>
<dbReference type="GO" id="GO:0005524">
    <property type="term" value="F:ATP binding"/>
    <property type="evidence" value="ECO:0007669"/>
    <property type="project" value="UniProtKB-KW"/>
</dbReference>
<keyword evidence="4" id="KW-1185">Reference proteome</keyword>
<dbReference type="InterPro" id="IPR013126">
    <property type="entry name" value="Hsp_70_fam"/>
</dbReference>
<dbReference type="SUPFAM" id="SSF53067">
    <property type="entry name" value="Actin-like ATPase domain"/>
    <property type="match status" value="1"/>
</dbReference>
<dbReference type="GO" id="GO:0140662">
    <property type="term" value="F:ATP-dependent protein folding chaperone"/>
    <property type="evidence" value="ECO:0007669"/>
    <property type="project" value="InterPro"/>
</dbReference>
<dbReference type="AlphaFoldDB" id="A0A196SFR2"/>
<keyword evidence="2" id="KW-0067">ATP-binding</keyword>
<dbReference type="Proteomes" id="UP000078348">
    <property type="component" value="Unassembled WGS sequence"/>
</dbReference>
<evidence type="ECO:0000313" key="4">
    <source>
        <dbReference type="Proteomes" id="UP000078348"/>
    </source>
</evidence>
<dbReference type="CDD" id="cd10170">
    <property type="entry name" value="ASKHA_NBD_HSP70"/>
    <property type="match status" value="1"/>
</dbReference>
<dbReference type="Gene3D" id="3.30.420.40">
    <property type="match status" value="2"/>
</dbReference>
<dbReference type="Pfam" id="PF00012">
    <property type="entry name" value="HSP70"/>
    <property type="match status" value="1"/>
</dbReference>
<dbReference type="EMBL" id="LXWW01000191">
    <property type="protein sequence ID" value="OAO14987.1"/>
    <property type="molecule type" value="Genomic_DNA"/>
</dbReference>
<evidence type="ECO:0000256" key="2">
    <source>
        <dbReference type="ARBA" id="ARBA00022840"/>
    </source>
</evidence>
<gene>
    <name evidence="3" type="ORF">AV274_3334</name>
</gene>